<evidence type="ECO:0000313" key="2">
    <source>
        <dbReference type="Proteomes" id="UP000029981"/>
    </source>
</evidence>
<proteinExistence type="predicted"/>
<reference evidence="1 2" key="4">
    <citation type="journal article" date="2011" name="BMC Genomics">
        <title>RNA-Seq improves annotation of protein-coding genes in the cucumber genome.</title>
        <authorList>
            <person name="Li Z."/>
            <person name="Zhang Z."/>
            <person name="Yan P."/>
            <person name="Huang S."/>
            <person name="Fei Z."/>
            <person name="Lin K."/>
        </authorList>
    </citation>
    <scope>NUCLEOTIDE SEQUENCE [LARGE SCALE GENOMIC DNA]</scope>
    <source>
        <strain evidence="2">cv. 9930</strain>
    </source>
</reference>
<dbReference type="Proteomes" id="UP000029981">
    <property type="component" value="Chromosome 6"/>
</dbReference>
<dbReference type="EMBL" id="CM002927">
    <property type="protein sequence ID" value="KGN49228.1"/>
    <property type="molecule type" value="Genomic_DNA"/>
</dbReference>
<accession>A0A0A0KI29</accession>
<protein>
    <submittedName>
        <fullName evidence="1">Uncharacterized protein</fullName>
    </submittedName>
</protein>
<dbReference type="Gramene" id="KGN49228">
    <property type="protein sequence ID" value="KGN49228"/>
    <property type="gene ID" value="Csa_6G517360"/>
</dbReference>
<reference evidence="1 2" key="3">
    <citation type="journal article" date="2010" name="BMC Genomics">
        <title>Transcriptome sequencing and comparative analysis of cucumber flowers with different sex types.</title>
        <authorList>
            <person name="Guo S."/>
            <person name="Zheng Y."/>
            <person name="Joung J.G."/>
            <person name="Liu S."/>
            <person name="Zhang Z."/>
            <person name="Crasta O.R."/>
            <person name="Sobral B.W."/>
            <person name="Xu Y."/>
            <person name="Huang S."/>
            <person name="Fei Z."/>
        </authorList>
    </citation>
    <scope>NUCLEOTIDE SEQUENCE [LARGE SCALE GENOMIC DNA]</scope>
    <source>
        <strain evidence="2">cv. 9930</strain>
    </source>
</reference>
<name>A0A0A0KI29_CUCSA</name>
<gene>
    <name evidence="1" type="ORF">Csa_6G517360</name>
</gene>
<keyword evidence="2" id="KW-1185">Reference proteome</keyword>
<reference evidence="1 2" key="2">
    <citation type="journal article" date="2009" name="PLoS ONE">
        <title>An integrated genetic and cytogenetic map of the cucumber genome.</title>
        <authorList>
            <person name="Ren Y."/>
            <person name="Zhang Z."/>
            <person name="Liu J."/>
            <person name="Staub J.E."/>
            <person name="Han Y."/>
            <person name="Cheng Z."/>
            <person name="Li X."/>
            <person name="Lu J."/>
            <person name="Miao H."/>
            <person name="Kang H."/>
            <person name="Xie B."/>
            <person name="Gu X."/>
            <person name="Wang X."/>
            <person name="Du Y."/>
            <person name="Jin W."/>
            <person name="Huang S."/>
        </authorList>
    </citation>
    <scope>NUCLEOTIDE SEQUENCE [LARGE SCALE GENOMIC DNA]</scope>
    <source>
        <strain evidence="2">cv. 9930</strain>
    </source>
</reference>
<evidence type="ECO:0000313" key="1">
    <source>
        <dbReference type="EMBL" id="KGN49228.1"/>
    </source>
</evidence>
<dbReference type="AlphaFoldDB" id="A0A0A0KI29"/>
<sequence length="77" mass="8813">MIEKTSLNISDSEGDFSGRDCELCFPLSSFNFLVSSFRFIPEVPLAIHEKFSEVKRECNRFVGLSIPWIIDDIVIVK</sequence>
<organism evidence="1 2">
    <name type="scientific">Cucumis sativus</name>
    <name type="common">Cucumber</name>
    <dbReference type="NCBI Taxonomy" id="3659"/>
    <lineage>
        <taxon>Eukaryota</taxon>
        <taxon>Viridiplantae</taxon>
        <taxon>Streptophyta</taxon>
        <taxon>Embryophyta</taxon>
        <taxon>Tracheophyta</taxon>
        <taxon>Spermatophyta</taxon>
        <taxon>Magnoliopsida</taxon>
        <taxon>eudicotyledons</taxon>
        <taxon>Gunneridae</taxon>
        <taxon>Pentapetalae</taxon>
        <taxon>rosids</taxon>
        <taxon>fabids</taxon>
        <taxon>Cucurbitales</taxon>
        <taxon>Cucurbitaceae</taxon>
        <taxon>Benincaseae</taxon>
        <taxon>Cucumis</taxon>
    </lineage>
</organism>
<reference evidence="1 2" key="1">
    <citation type="journal article" date="2009" name="Nat. Genet.">
        <title>The genome of the cucumber, Cucumis sativus L.</title>
        <authorList>
            <person name="Huang S."/>
            <person name="Li R."/>
            <person name="Zhang Z."/>
            <person name="Li L."/>
            <person name="Gu X."/>
            <person name="Fan W."/>
            <person name="Lucas W.J."/>
            <person name="Wang X."/>
            <person name="Xie B."/>
            <person name="Ni P."/>
            <person name="Ren Y."/>
            <person name="Zhu H."/>
            <person name="Li J."/>
            <person name="Lin K."/>
            <person name="Jin W."/>
            <person name="Fei Z."/>
            <person name="Li G."/>
            <person name="Staub J."/>
            <person name="Kilian A."/>
            <person name="van der Vossen E.A."/>
            <person name="Wu Y."/>
            <person name="Guo J."/>
            <person name="He J."/>
            <person name="Jia Z."/>
            <person name="Ren Y."/>
            <person name="Tian G."/>
            <person name="Lu Y."/>
            <person name="Ruan J."/>
            <person name="Qian W."/>
            <person name="Wang M."/>
            <person name="Huang Q."/>
            <person name="Li B."/>
            <person name="Xuan Z."/>
            <person name="Cao J."/>
            <person name="Asan"/>
            <person name="Wu Z."/>
            <person name="Zhang J."/>
            <person name="Cai Q."/>
            <person name="Bai Y."/>
            <person name="Zhao B."/>
            <person name="Han Y."/>
            <person name="Li Y."/>
            <person name="Li X."/>
            <person name="Wang S."/>
            <person name="Shi Q."/>
            <person name="Liu S."/>
            <person name="Cho W.K."/>
            <person name="Kim J.Y."/>
            <person name="Xu Y."/>
            <person name="Heller-Uszynska K."/>
            <person name="Miao H."/>
            <person name="Cheng Z."/>
            <person name="Zhang S."/>
            <person name="Wu J."/>
            <person name="Yang Y."/>
            <person name="Kang H."/>
            <person name="Li M."/>
            <person name="Liang H."/>
            <person name="Ren X."/>
            <person name="Shi Z."/>
            <person name="Wen M."/>
            <person name="Jian M."/>
            <person name="Yang H."/>
            <person name="Zhang G."/>
            <person name="Yang Z."/>
            <person name="Chen R."/>
            <person name="Liu S."/>
            <person name="Li J."/>
            <person name="Ma L."/>
            <person name="Liu H."/>
            <person name="Zhou Y."/>
            <person name="Zhao J."/>
            <person name="Fang X."/>
            <person name="Li G."/>
            <person name="Fang L."/>
            <person name="Li Y."/>
            <person name="Liu D."/>
            <person name="Zheng H."/>
            <person name="Zhang Y."/>
            <person name="Qin N."/>
            <person name="Li Z."/>
            <person name="Yang G."/>
            <person name="Yang S."/>
            <person name="Bolund L."/>
            <person name="Kristiansen K."/>
            <person name="Zheng H."/>
            <person name="Li S."/>
            <person name="Zhang X."/>
            <person name="Yang H."/>
            <person name="Wang J."/>
            <person name="Sun R."/>
            <person name="Zhang B."/>
            <person name="Jiang S."/>
            <person name="Wang J."/>
            <person name="Du Y."/>
            <person name="Li S."/>
        </authorList>
    </citation>
    <scope>NUCLEOTIDE SEQUENCE [LARGE SCALE GENOMIC DNA]</scope>
    <source>
        <strain evidence="2">cv. 9930</strain>
    </source>
</reference>